<dbReference type="InterPro" id="IPR052521">
    <property type="entry name" value="Cell_div_SPOR-domain"/>
</dbReference>
<dbReference type="PANTHER" id="PTHR38687:SF2">
    <property type="entry name" value="CELL DIVISION PROTEIN FTSN"/>
    <property type="match status" value="1"/>
</dbReference>
<feature type="domain" description="SPOR" evidence="4">
    <location>
        <begin position="180"/>
        <end position="253"/>
    </location>
</feature>
<accession>A0A379B7K1</accession>
<organism evidence="5 6">
    <name type="scientific">[Pasteurella] mairii</name>
    <dbReference type="NCBI Taxonomy" id="757"/>
    <lineage>
        <taxon>Bacteria</taxon>
        <taxon>Pseudomonadati</taxon>
        <taxon>Pseudomonadota</taxon>
        <taxon>Gammaproteobacteria</taxon>
        <taxon>Pasteurellales</taxon>
        <taxon>Pasteurellaceae</taxon>
    </lineage>
</organism>
<evidence type="ECO:0000313" key="5">
    <source>
        <dbReference type="EMBL" id="SUB34577.1"/>
    </source>
</evidence>
<dbReference type="OrthoDB" id="8558195at2"/>
<evidence type="ECO:0000259" key="4">
    <source>
        <dbReference type="PROSITE" id="PS51724"/>
    </source>
</evidence>
<proteinExistence type="predicted"/>
<evidence type="ECO:0000256" key="3">
    <source>
        <dbReference type="SAM" id="Phobius"/>
    </source>
</evidence>
<keyword evidence="3" id="KW-0812">Transmembrane</keyword>
<dbReference type="SUPFAM" id="SSF110997">
    <property type="entry name" value="Sporulation related repeat"/>
    <property type="match status" value="1"/>
</dbReference>
<dbReference type="EMBL" id="UGSS01000002">
    <property type="protein sequence ID" value="SUB34577.1"/>
    <property type="molecule type" value="Genomic_DNA"/>
</dbReference>
<keyword evidence="6" id="KW-1185">Reference proteome</keyword>
<feature type="region of interest" description="Disordered" evidence="2">
    <location>
        <begin position="118"/>
        <end position="174"/>
    </location>
</feature>
<evidence type="ECO:0000313" key="6">
    <source>
        <dbReference type="Proteomes" id="UP000254280"/>
    </source>
</evidence>
<feature type="transmembrane region" description="Helical" evidence="3">
    <location>
        <begin position="21"/>
        <end position="40"/>
    </location>
</feature>
<protein>
    <recommendedName>
        <fullName evidence="1">Cell division protein FtsN</fullName>
    </recommendedName>
</protein>
<dbReference type="NCBIfam" id="TIGR02223">
    <property type="entry name" value="ftsN"/>
    <property type="match status" value="1"/>
</dbReference>
<keyword evidence="5" id="KW-0131">Cell cycle</keyword>
<evidence type="ECO:0000256" key="1">
    <source>
        <dbReference type="NCBIfam" id="TIGR02223"/>
    </source>
</evidence>
<feature type="compositionally biased region" description="Basic and acidic residues" evidence="2">
    <location>
        <begin position="118"/>
        <end position="137"/>
    </location>
</feature>
<dbReference type="AlphaFoldDB" id="A0A379B7K1"/>
<keyword evidence="3" id="KW-0472">Membrane</keyword>
<dbReference type="Gene3D" id="3.30.70.1070">
    <property type="entry name" value="Sporulation related repeat"/>
    <property type="match status" value="1"/>
</dbReference>
<dbReference type="PROSITE" id="PS51724">
    <property type="entry name" value="SPOR"/>
    <property type="match status" value="1"/>
</dbReference>
<feature type="compositionally biased region" description="Basic and acidic residues" evidence="2">
    <location>
        <begin position="163"/>
        <end position="174"/>
    </location>
</feature>
<keyword evidence="3" id="KW-1133">Transmembrane helix</keyword>
<dbReference type="InterPro" id="IPR007730">
    <property type="entry name" value="SPOR-like_dom"/>
</dbReference>
<reference evidence="5 6" key="1">
    <citation type="submission" date="2018-06" db="EMBL/GenBank/DDBJ databases">
        <authorList>
            <consortium name="Pathogen Informatics"/>
            <person name="Doyle S."/>
        </authorList>
    </citation>
    <scope>NUCLEOTIDE SEQUENCE [LARGE SCALE GENOMIC DNA]</scope>
    <source>
        <strain evidence="5 6">NCTC10699</strain>
    </source>
</reference>
<dbReference type="GO" id="GO:0051301">
    <property type="term" value="P:cell division"/>
    <property type="evidence" value="ECO:0007669"/>
    <property type="project" value="UniProtKB-KW"/>
</dbReference>
<dbReference type="GO" id="GO:0042834">
    <property type="term" value="F:peptidoglycan binding"/>
    <property type="evidence" value="ECO:0007669"/>
    <property type="project" value="InterPro"/>
</dbReference>
<sequence>MAKRDYAPRGKKKKSAPNKSLLLILALCVVAGFAAGLYFLKEKSPQVQVAVEKTEKPQPKSVLPTPPEEVWSYIKALETRTVPVDNHSQSLENNMRLTEEQKKILLEMEEKQKQAELAKAKQAEERKTADSKSEAVKPAEVNVVESKPATQSALVAPQTAENKTTEMKKNEPEKKTAALSNHDKKFGLQCGAFKNREQAENMQARLIMAGFNARVSSSADWNRVVVGPIGDRSTTNVALNKAKSVGTCVVIGM</sequence>
<dbReference type="Proteomes" id="UP000254280">
    <property type="component" value="Unassembled WGS sequence"/>
</dbReference>
<dbReference type="Pfam" id="PF05036">
    <property type="entry name" value="SPOR"/>
    <property type="match status" value="1"/>
</dbReference>
<dbReference type="InterPro" id="IPR011930">
    <property type="entry name" value="FtsN"/>
</dbReference>
<name>A0A379B7K1_9PAST</name>
<keyword evidence="5" id="KW-0132">Cell division</keyword>
<dbReference type="PANTHER" id="PTHR38687">
    <property type="entry name" value="CELL DIVISION PROTEIN DEDD-RELATED"/>
    <property type="match status" value="1"/>
</dbReference>
<gene>
    <name evidence="5" type="primary">ftsN</name>
    <name evidence="5" type="ORF">NCTC10699_02248</name>
</gene>
<dbReference type="InterPro" id="IPR036680">
    <property type="entry name" value="SPOR-like_sf"/>
</dbReference>
<evidence type="ECO:0000256" key="2">
    <source>
        <dbReference type="SAM" id="MobiDB-lite"/>
    </source>
</evidence>